<dbReference type="RefSeq" id="WP_085835342.1">
    <property type="nucleotide sequence ID" value="NZ_FWFS01000001.1"/>
</dbReference>
<dbReference type="SUPFAM" id="SSF51294">
    <property type="entry name" value="Hedgehog/intein (Hint) domain"/>
    <property type="match status" value="1"/>
</dbReference>
<dbReference type="Pfam" id="PF13403">
    <property type="entry name" value="Hint_2"/>
    <property type="match status" value="1"/>
</dbReference>
<name>A0A1Y5REE3_9RHOB</name>
<dbReference type="EMBL" id="FWFS01000001">
    <property type="protein sequence ID" value="SLN14674.1"/>
    <property type="molecule type" value="Genomic_DNA"/>
</dbReference>
<dbReference type="OrthoDB" id="6305173at2"/>
<evidence type="ECO:0000313" key="3">
    <source>
        <dbReference type="Proteomes" id="UP000193862"/>
    </source>
</evidence>
<feature type="domain" description="Hedgehog/Intein (Hint)" evidence="1">
    <location>
        <begin position="342"/>
        <end position="479"/>
    </location>
</feature>
<sequence>MAKGPWGGWFNNNNELSINEGASAMQMANTIFGDGVDVRGATYFGASNSSGVYTGANETMPGVAPSDTGVIFSTGNAASITNGSGAHNTSTSTSANTSGIDNNAAFNALAGTNTYDASYLTVNFVPTGDVMTLQFVFSSEEYPEYSGSIFNDAVGVWINDELVPIEVGNGATSVTNINQNSNINLFTSNANGAYNTEMDGFTVTMTVTIPVNSGVMNKITIGIADTADSSYDSNLMVAGGSGQTALVALGDEVEIGQGGSKTLDVLGNDIGSGTITVTHINGNAVVAGDTITLATGQDITLNADGTFTIQADDDIEDINFTYGISDGAGHSDTGMVSVSTVPCFVAGTRIRTPEGEVAVEDLCAGDIVMTRDDGPQILRWAGSRRVAAKGDHAPIRILAGTFGAHGTLMISPQHRVLIADELAEVLFGEPEVLVAAKDLINDSTVRRIEGGHVTYCHLLFDSHQVVWSQGLATESFLPGPQVLNDLDQAVVDEICTIFPELDPKSGKGGPVAARQLLKSYEAKLWACARNGAQGSTHRGVAA</sequence>
<evidence type="ECO:0000259" key="1">
    <source>
        <dbReference type="Pfam" id="PF13403"/>
    </source>
</evidence>
<evidence type="ECO:0000313" key="2">
    <source>
        <dbReference type="EMBL" id="SLN14674.1"/>
    </source>
</evidence>
<organism evidence="2 3">
    <name type="scientific">Aquimixticola soesokkakensis</name>
    <dbReference type="NCBI Taxonomy" id="1519096"/>
    <lineage>
        <taxon>Bacteria</taxon>
        <taxon>Pseudomonadati</taxon>
        <taxon>Pseudomonadota</taxon>
        <taxon>Alphaproteobacteria</taxon>
        <taxon>Rhodobacterales</taxon>
        <taxon>Paracoccaceae</taxon>
        <taxon>Aquimixticola</taxon>
    </lineage>
</organism>
<dbReference type="Gene3D" id="2.170.16.10">
    <property type="entry name" value="Hedgehog/Intein (Hint) domain"/>
    <property type="match status" value="1"/>
</dbReference>
<dbReference type="NCBIfam" id="NF038133">
    <property type="entry name" value="choice_anch_L"/>
    <property type="match status" value="1"/>
</dbReference>
<reference evidence="2 3" key="1">
    <citation type="submission" date="2017-03" db="EMBL/GenBank/DDBJ databases">
        <authorList>
            <person name="Afonso C.L."/>
            <person name="Miller P.J."/>
            <person name="Scott M.A."/>
            <person name="Spackman E."/>
            <person name="Goraichik I."/>
            <person name="Dimitrov K.M."/>
            <person name="Suarez D.L."/>
            <person name="Swayne D.E."/>
        </authorList>
    </citation>
    <scope>NUCLEOTIDE SEQUENCE [LARGE SCALE GENOMIC DNA]</scope>
    <source>
        <strain evidence="2 3">CECT 8620</strain>
    </source>
</reference>
<dbReference type="AlphaFoldDB" id="A0A1Y5REE3"/>
<dbReference type="InterPro" id="IPR036844">
    <property type="entry name" value="Hint_dom_sf"/>
</dbReference>
<dbReference type="Pfam" id="PF17963">
    <property type="entry name" value="Big_9"/>
    <property type="match status" value="1"/>
</dbReference>
<keyword evidence="3" id="KW-1185">Reference proteome</keyword>
<dbReference type="Proteomes" id="UP000193862">
    <property type="component" value="Unassembled WGS sequence"/>
</dbReference>
<accession>A0A1Y5REE3</accession>
<gene>
    <name evidence="2" type="ORF">AQS8620_00235</name>
</gene>
<dbReference type="InterPro" id="IPR028992">
    <property type="entry name" value="Hedgehog/Intein_dom"/>
</dbReference>
<proteinExistence type="predicted"/>
<dbReference type="InterPro" id="IPR049804">
    <property type="entry name" value="Choice_anch_L"/>
</dbReference>
<protein>
    <recommendedName>
        <fullName evidence="1">Hedgehog/Intein (Hint) domain-containing protein</fullName>
    </recommendedName>
</protein>